<feature type="transmembrane region" description="Helical" evidence="6">
    <location>
        <begin position="747"/>
        <end position="770"/>
    </location>
</feature>
<dbReference type="InterPro" id="IPR004869">
    <property type="entry name" value="MMPL_dom"/>
</dbReference>
<dbReference type="PANTHER" id="PTHR33406">
    <property type="entry name" value="MEMBRANE PROTEIN MJ1562-RELATED"/>
    <property type="match status" value="1"/>
</dbReference>
<comment type="caution">
    <text evidence="8">The sequence shown here is derived from an EMBL/GenBank/DDBJ whole genome shotgun (WGS) entry which is preliminary data.</text>
</comment>
<feature type="transmembrane region" description="Helical" evidence="6">
    <location>
        <begin position="654"/>
        <end position="672"/>
    </location>
</feature>
<keyword evidence="3 6" id="KW-0812">Transmembrane</keyword>
<feature type="transmembrane region" description="Helical" evidence="6">
    <location>
        <begin position="275"/>
        <end position="295"/>
    </location>
</feature>
<evidence type="ECO:0000259" key="7">
    <source>
        <dbReference type="Pfam" id="PF03176"/>
    </source>
</evidence>
<evidence type="ECO:0000256" key="6">
    <source>
        <dbReference type="SAM" id="Phobius"/>
    </source>
</evidence>
<feature type="transmembrane region" description="Helical" evidence="6">
    <location>
        <begin position="377"/>
        <end position="403"/>
    </location>
</feature>
<keyword evidence="2" id="KW-1003">Cell membrane</keyword>
<dbReference type="RefSeq" id="WP_270976979.1">
    <property type="nucleotide sequence ID" value="NZ_JANURS010000007.1"/>
</dbReference>
<feature type="transmembrane region" description="Helical" evidence="6">
    <location>
        <begin position="251"/>
        <end position="268"/>
    </location>
</feature>
<keyword evidence="5 6" id="KW-0472">Membrane</keyword>
<feature type="transmembrane region" description="Helical" evidence="6">
    <location>
        <begin position="679"/>
        <end position="699"/>
    </location>
</feature>
<feature type="transmembrane region" description="Helical" evidence="6">
    <location>
        <begin position="353"/>
        <end position="371"/>
    </location>
</feature>
<organism evidence="8 9">
    <name type="scientific">Campylobacter felis</name>
    <dbReference type="NCBI Taxonomy" id="2974565"/>
    <lineage>
        <taxon>Bacteria</taxon>
        <taxon>Pseudomonadati</taxon>
        <taxon>Campylobacterota</taxon>
        <taxon>Epsilonproteobacteria</taxon>
        <taxon>Campylobacterales</taxon>
        <taxon>Campylobacteraceae</taxon>
        <taxon>Campylobacter</taxon>
    </lineage>
</organism>
<keyword evidence="9" id="KW-1185">Reference proteome</keyword>
<evidence type="ECO:0000256" key="5">
    <source>
        <dbReference type="ARBA" id="ARBA00023136"/>
    </source>
</evidence>
<evidence type="ECO:0000313" key="8">
    <source>
        <dbReference type="EMBL" id="MDL0147052.1"/>
    </source>
</evidence>
<evidence type="ECO:0000256" key="4">
    <source>
        <dbReference type="ARBA" id="ARBA00022989"/>
    </source>
</evidence>
<dbReference type="SUPFAM" id="SSF82866">
    <property type="entry name" value="Multidrug efflux transporter AcrB transmembrane domain"/>
    <property type="match status" value="2"/>
</dbReference>
<evidence type="ECO:0000256" key="2">
    <source>
        <dbReference type="ARBA" id="ARBA00022475"/>
    </source>
</evidence>
<accession>A0ABT7I417</accession>
<feature type="domain" description="Membrane transport protein MMPL" evidence="7">
    <location>
        <begin position="617"/>
        <end position="802"/>
    </location>
</feature>
<dbReference type="Gene3D" id="1.20.1640.10">
    <property type="entry name" value="Multidrug efflux transporter AcrB transmembrane domain"/>
    <property type="match status" value="2"/>
</dbReference>
<feature type="transmembrane region" description="Helical" evidence="6">
    <location>
        <begin position="307"/>
        <end position="332"/>
    </location>
</feature>
<feature type="transmembrane region" description="Helical" evidence="6">
    <location>
        <begin position="705"/>
        <end position="727"/>
    </location>
</feature>
<keyword evidence="4 6" id="KW-1133">Transmembrane helix</keyword>
<evidence type="ECO:0000256" key="3">
    <source>
        <dbReference type="ARBA" id="ARBA00022692"/>
    </source>
</evidence>
<sequence>MMAFFLKFLINHPKSTFLLTLLFCVFLSFFAFKLHIDASAESLLLEDDKDLKTFRELSKHYKSDNFLMLAFKPSDENPFSQTSLKKLENLHKELESVRGVERVFSIINAPLLLSSENKDLKELMQNIPNITSKDINQSRAKDEILTSPFYQNNIIAKDGKTTALIIYLKPDLTYIDLIEARDGAKDENEKERLRTQIKTHQETQNAFNKALLTQIRTIMSGYEKDGARLYLGGVNMISDDMISYIKDDLKLYGISLVFLLGFALWYFFRSFSLMILSLFICFISLSSASGLFALLDFPVTVISSNYAPLMLIITLSVVVHLITHFIEISRLYPNTTQKRLVLQTLFAKAKPSFFAIFTTMIGFFSLIFSHIEPIIKLGIMMSLGIGLGLILSYLFLSSALMLLKKQNFTQKEFKLSFLLWCANVSIKRKKFIYALALITLILAFIGIPKLKVENSFVNYFKDGSAIKEGLLVIDKDLGGTLPLDIIIRFKEQQKSQMKEGENLDSFEDEFESLALKDTYWFDSKKTRIAKKVHHFLENKEFVGSVLSLNSLLSLGKSINNGKDLDDFALAFLNENLPPNFKQDLLSPFVNIKQNELRFSIRVIDSNPNLKRDTFLKNLENELNELLKNEGVEVQITGIMLLYNNMLQSLFSSQFDTLAFVVLAIFMLFVLIFRSFKIATIAIICNLIPLSLVFAFMGFLDIPLDLMSITIAAIAIGIGVDDILHYIYRFKEELKHNSVKKAIVNSHLFIGTALYYTSISIVLGFSVMMSSNFIPTIYFGILTTLVMILLLFGSLFLLPSLLISFYAKRNNKPKVLK</sequence>
<protein>
    <submittedName>
        <fullName evidence="8">MMPL family transporter</fullName>
    </submittedName>
</protein>
<name>A0ABT7I417_9BACT</name>
<dbReference type="Proteomes" id="UP001176223">
    <property type="component" value="Unassembled WGS sequence"/>
</dbReference>
<feature type="transmembrane region" description="Helical" evidence="6">
    <location>
        <begin position="776"/>
        <end position="806"/>
    </location>
</feature>
<dbReference type="Pfam" id="PF03176">
    <property type="entry name" value="MMPL"/>
    <property type="match status" value="2"/>
</dbReference>
<proteinExistence type="predicted"/>
<reference evidence="8" key="1">
    <citation type="submission" date="2022-08" db="EMBL/GenBank/DDBJ databases">
        <authorList>
            <person name="Wang H."/>
        </authorList>
    </citation>
    <scope>NUCLEOTIDE SEQUENCE</scope>
    <source>
        <strain evidence="8">XJK33-1</strain>
    </source>
</reference>
<gene>
    <name evidence="8" type="ORF">NYG95_05365</name>
</gene>
<feature type="domain" description="Membrane transport protein MMPL" evidence="7">
    <location>
        <begin position="193"/>
        <end position="403"/>
    </location>
</feature>
<feature type="transmembrane region" description="Helical" evidence="6">
    <location>
        <begin position="431"/>
        <end position="450"/>
    </location>
</feature>
<comment type="subcellular location">
    <subcellularLocation>
        <location evidence="1">Cell membrane</location>
        <topology evidence="1">Multi-pass membrane protein</topology>
    </subcellularLocation>
</comment>
<evidence type="ECO:0000256" key="1">
    <source>
        <dbReference type="ARBA" id="ARBA00004651"/>
    </source>
</evidence>
<reference evidence="8" key="2">
    <citation type="journal article" date="2023" name="Microorganisms">
        <title>Isolation and Genomic Characteristics of Cat-Borne Campylobacter felis sp. nov. and Sheep-Borne Campylobacter ovis sp. nov.</title>
        <authorList>
            <person name="Wang H."/>
            <person name="Li Y."/>
            <person name="Gu Y."/>
            <person name="Zhou G."/>
            <person name="Chen X."/>
            <person name="Zhang X."/>
            <person name="Shao Z."/>
            <person name="Zhang J."/>
            <person name="Zhang M."/>
        </authorList>
    </citation>
    <scope>NUCLEOTIDE SEQUENCE</scope>
    <source>
        <strain evidence="8">XJK33-1</strain>
    </source>
</reference>
<dbReference type="InterPro" id="IPR050545">
    <property type="entry name" value="Mycobact_MmpL"/>
</dbReference>
<evidence type="ECO:0000313" key="9">
    <source>
        <dbReference type="Proteomes" id="UP001176223"/>
    </source>
</evidence>
<dbReference type="PANTHER" id="PTHR33406:SF12">
    <property type="entry name" value="BLR2997 PROTEIN"/>
    <property type="match status" value="1"/>
</dbReference>
<dbReference type="EMBL" id="JANURU010000008">
    <property type="protein sequence ID" value="MDL0147052.1"/>
    <property type="molecule type" value="Genomic_DNA"/>
</dbReference>